<dbReference type="AlphaFoldDB" id="A0A6H1ZAM9"/>
<accession>A0A6H1ZAM9</accession>
<dbReference type="EMBL" id="MT143976">
    <property type="protein sequence ID" value="QJA44427.1"/>
    <property type="molecule type" value="Genomic_DNA"/>
</dbReference>
<dbReference type="EMBL" id="MT144614">
    <property type="protein sequence ID" value="QJH95174.1"/>
    <property type="molecule type" value="Genomic_DNA"/>
</dbReference>
<name>A0A6H1ZAM9_9ZZZZ</name>
<evidence type="ECO:0000313" key="2">
    <source>
        <dbReference type="EMBL" id="QJH95174.1"/>
    </source>
</evidence>
<evidence type="ECO:0000313" key="1">
    <source>
        <dbReference type="EMBL" id="QJA44427.1"/>
    </source>
</evidence>
<organism evidence="1">
    <name type="scientific">viral metagenome</name>
    <dbReference type="NCBI Taxonomy" id="1070528"/>
    <lineage>
        <taxon>unclassified sequences</taxon>
        <taxon>metagenomes</taxon>
        <taxon>organismal metagenomes</taxon>
    </lineage>
</organism>
<reference evidence="1" key="1">
    <citation type="submission" date="2020-03" db="EMBL/GenBank/DDBJ databases">
        <title>The deep terrestrial virosphere.</title>
        <authorList>
            <person name="Holmfeldt K."/>
            <person name="Nilsson E."/>
            <person name="Simone D."/>
            <person name="Lopez-Fernandez M."/>
            <person name="Wu X."/>
            <person name="de Brujin I."/>
            <person name="Lundin D."/>
            <person name="Andersson A."/>
            <person name="Bertilsson S."/>
            <person name="Dopson M."/>
        </authorList>
    </citation>
    <scope>NUCLEOTIDE SEQUENCE</scope>
    <source>
        <strain evidence="1">TM448A00108</strain>
        <strain evidence="2">TM448B00355</strain>
    </source>
</reference>
<protein>
    <submittedName>
        <fullName evidence="1">Uncharacterized protein</fullName>
    </submittedName>
</protein>
<gene>
    <name evidence="1" type="ORF">TM448A00108_0054</name>
    <name evidence="2" type="ORF">TM448B00355_0027</name>
</gene>
<sequence length="50" mass="6124">MMLRTKILMKINRLALFILKCLEVFLLDDEARESARERREKVEREMESLR</sequence>
<proteinExistence type="predicted"/>